<sequence>MFRKDFPLLLSLAVFLSLSVISVWQWRNFISPSWDLGIFTQLVKQYSHFSEPIVDIKAPGFNLWGDHFHPILLLLTPFYWLAPSGLTLLIAQNFLFALSVIPIAWYVPRLIRHAGYPRWIGHALPVSYALSWGIWNAAWSQFHEIAFAVPLLAFGLVAYQRGRLVQAAILISGLVFVKEDLPLTVIAFALLAGIRCWLNSRTAKELKLWSLLGIWGAVWFILEIVVFLPAFNMHGQWDYATKVHRSVLELAAGFFVPGTKLVTLLLLVALGAVVCLRSPLITLTLPTLLWRFAGDTETYWGWQWHYSAVLMPIVVLAAADGIAKLRLSSLPIASRRRWVSVGIVVSLAATTFTTWTGVPTLIAKRSYVRVPADSTAAIAAIPPGARIASDTRHMAYLVPRNTVYFDQTIGGVVPDYWIVSDKSPDVVRSETQKRWPGTTWDVRSFSSVTLAVRQ</sequence>
<keyword evidence="1" id="KW-0472">Membrane</keyword>
<evidence type="ECO:0000313" key="3">
    <source>
        <dbReference type="Proteomes" id="UP001215216"/>
    </source>
</evidence>
<name>A0ABY8FYF1_9ACTO</name>
<organism evidence="2 3">
    <name type="scientific">Arcanobacterium canis</name>
    <dbReference type="NCBI Taxonomy" id="999183"/>
    <lineage>
        <taxon>Bacteria</taxon>
        <taxon>Bacillati</taxon>
        <taxon>Actinomycetota</taxon>
        <taxon>Actinomycetes</taxon>
        <taxon>Actinomycetales</taxon>
        <taxon>Actinomycetaceae</taxon>
        <taxon>Arcanobacterium</taxon>
    </lineage>
</organism>
<keyword evidence="3" id="KW-1185">Reference proteome</keyword>
<dbReference type="RefSeq" id="WP_278012919.1">
    <property type="nucleotide sequence ID" value="NZ_CP121208.1"/>
</dbReference>
<proteinExistence type="predicted"/>
<accession>A0ABY8FYF1</accession>
<dbReference type="Proteomes" id="UP001215216">
    <property type="component" value="Chromosome"/>
</dbReference>
<dbReference type="Pfam" id="PF09852">
    <property type="entry name" value="DUF2079"/>
    <property type="match status" value="1"/>
</dbReference>
<evidence type="ECO:0000256" key="1">
    <source>
        <dbReference type="SAM" id="Phobius"/>
    </source>
</evidence>
<dbReference type="InterPro" id="IPR018650">
    <property type="entry name" value="STSV1_Orf64"/>
</dbReference>
<feature type="transmembrane region" description="Helical" evidence="1">
    <location>
        <begin position="212"/>
        <end position="231"/>
    </location>
</feature>
<evidence type="ECO:0000313" key="2">
    <source>
        <dbReference type="EMBL" id="WFM83524.1"/>
    </source>
</evidence>
<gene>
    <name evidence="2" type="ORF">P7079_00645</name>
</gene>
<protein>
    <submittedName>
        <fullName evidence="2">DUF2079 domain-containing protein</fullName>
    </submittedName>
</protein>
<feature type="transmembrane region" description="Helical" evidence="1">
    <location>
        <begin position="119"/>
        <end position="135"/>
    </location>
</feature>
<feature type="transmembrane region" description="Helical" evidence="1">
    <location>
        <begin position="78"/>
        <end position="107"/>
    </location>
</feature>
<feature type="transmembrane region" description="Helical" evidence="1">
    <location>
        <begin position="338"/>
        <end position="358"/>
    </location>
</feature>
<dbReference type="EMBL" id="CP121208">
    <property type="protein sequence ID" value="WFM83524.1"/>
    <property type="molecule type" value="Genomic_DNA"/>
</dbReference>
<keyword evidence="1" id="KW-0812">Transmembrane</keyword>
<reference evidence="2 3" key="1">
    <citation type="submission" date="2023-03" db="EMBL/GenBank/DDBJ databases">
        <title>Complete genome of Arcanobacterium canis strain DSM 25104 isolated in 2010 from a canine otitis externa in Germany.</title>
        <authorList>
            <person name="Borowiak M."/>
            <person name="Kreitlow A."/>
            <person name="Malorny B."/>
            <person name="Laemmler C."/>
            <person name="Prenger-Berninghoff E."/>
            <person name="Ploetz M."/>
            <person name="Abdulmawjood A."/>
        </authorList>
    </citation>
    <scope>NUCLEOTIDE SEQUENCE [LARGE SCALE GENOMIC DNA]</scope>
    <source>
        <strain evidence="2 3">DSM 25104</strain>
    </source>
</reference>
<feature type="transmembrane region" description="Helical" evidence="1">
    <location>
        <begin position="252"/>
        <end position="280"/>
    </location>
</feature>
<keyword evidence="1" id="KW-1133">Transmembrane helix</keyword>
<feature type="transmembrane region" description="Helical" evidence="1">
    <location>
        <begin position="141"/>
        <end position="159"/>
    </location>
</feature>
<feature type="transmembrane region" description="Helical" evidence="1">
    <location>
        <begin position="180"/>
        <end position="200"/>
    </location>
</feature>